<dbReference type="EMBL" id="CBTY010000006">
    <property type="protein sequence ID" value="CDI05026.1"/>
    <property type="molecule type" value="Genomic_DNA"/>
</dbReference>
<dbReference type="InterPro" id="IPR013783">
    <property type="entry name" value="Ig-like_fold"/>
</dbReference>
<reference evidence="2" key="1">
    <citation type="journal article" date="2013" name="PLoS ONE">
        <title>Enrichment and Genome Sequence of the Group I.1a Ammonia-Oxidizing Archaeon ?Ca. Nitrosotenuis uzonensis? Representing a Clade Globally.</title>
        <authorList>
            <person name="Lebedeva E.V."/>
            <person name="Hatzenpichler R."/>
            <person name="Pelletier E."/>
            <person name="Schuster N."/>
            <person name="Hauzmayer S."/>
            <person name="Bulaev A."/>
            <person name="Grigor'eva N.V."/>
            <person name="Galushko A."/>
            <person name="Schmid M."/>
            <person name="Palatinszky M."/>
            <person name="Le Paslier D."/>
            <person name="Daims H."/>
            <person name="Wagner M."/>
        </authorList>
    </citation>
    <scope>NUCLEOTIDE SEQUENCE [LARGE SCALE GENOMIC DNA]</scope>
    <source>
        <strain evidence="2">N4</strain>
    </source>
</reference>
<sequence>MKQIELLYFEDLSPLHEAVFAFPIIGKLSMRQMAIVGFSAIITWSAYQTFESPLAITALVVGSYFGFKKFHVKPPEMQLISIIIFMLAKQTSCKKSITWQTHHKNQSKKLAQPKLFEPIMPASQKQIRVRDVFADPRKPMRLQIKLEMPDGTPISNAKTRVEFDGNVISTLSTNNNGEIEVLIIPQTLGHKRLSVFVEGIKDPVFEEIIHIRDF</sequence>
<evidence type="ECO:0000313" key="2">
    <source>
        <dbReference type="EMBL" id="CDI05026.1"/>
    </source>
</evidence>
<dbReference type="Gene3D" id="2.60.40.10">
    <property type="entry name" value="Immunoglobulins"/>
    <property type="match status" value="1"/>
</dbReference>
<reference evidence="2" key="2">
    <citation type="submission" date="2013-10" db="EMBL/GenBank/DDBJ databases">
        <authorList>
            <person name="Regsiter A."/>
        </authorList>
    </citation>
    <scope>NUCLEOTIDE SEQUENCE</scope>
    <source>
        <strain evidence="2">N4</strain>
    </source>
</reference>
<dbReference type="STRING" id="1407055.NITUZ_140101"/>
<organism evidence="2 3">
    <name type="scientific">Candidatus Nitrosotenuis uzonensis</name>
    <dbReference type="NCBI Taxonomy" id="1407055"/>
    <lineage>
        <taxon>Archaea</taxon>
        <taxon>Nitrososphaerota</taxon>
        <taxon>Candidatus Nitrosotenuis</taxon>
    </lineage>
</organism>
<evidence type="ECO:0000313" key="3">
    <source>
        <dbReference type="Proteomes" id="UP000018159"/>
    </source>
</evidence>
<dbReference type="RefSeq" id="WP_048194373.1">
    <property type="nucleotide sequence ID" value="NZ_CAJNAQ010000005.1"/>
</dbReference>
<reference evidence="1" key="3">
    <citation type="submission" date="2021-02" db="EMBL/GenBank/DDBJ databases">
        <authorList>
            <person name="Han P."/>
        </authorList>
    </citation>
    <scope>NUCLEOTIDE SEQUENCE</scope>
    <source>
        <strain evidence="1">Candidatus Nitrosotenuis uzonensis 5A</strain>
    </source>
</reference>
<gene>
    <name evidence="2" type="ORF">NITUZ_140101</name>
    <name evidence="1" type="ORF">NUZ5A_50062</name>
</gene>
<dbReference type="AlphaFoldDB" id="V6AQL0"/>
<keyword evidence="3" id="KW-1185">Reference proteome</keyword>
<dbReference type="Proteomes" id="UP000018159">
    <property type="component" value="Unassembled WGS sequence"/>
</dbReference>
<dbReference type="InterPro" id="IPR008964">
    <property type="entry name" value="Invasin/intimin_cell_adhesion"/>
</dbReference>
<dbReference type="SUPFAM" id="SSF49373">
    <property type="entry name" value="Invasin/intimin cell-adhesion fragments"/>
    <property type="match status" value="1"/>
</dbReference>
<dbReference type="Proteomes" id="UP000655759">
    <property type="component" value="Unassembled WGS sequence"/>
</dbReference>
<accession>V6AQL0</accession>
<evidence type="ECO:0008006" key="4">
    <source>
        <dbReference type="Google" id="ProtNLM"/>
    </source>
</evidence>
<comment type="caution">
    <text evidence="2">The sequence shown here is derived from an EMBL/GenBank/DDBJ whole genome shotgun (WGS) entry which is preliminary data.</text>
</comment>
<dbReference type="OrthoDB" id="12357at2157"/>
<protein>
    <recommendedName>
        <fullName evidence="4">Big-1 domain-containing protein</fullName>
    </recommendedName>
</protein>
<proteinExistence type="predicted"/>
<dbReference type="EMBL" id="CAJNAQ010000005">
    <property type="protein sequence ID" value="CAE6492638.1"/>
    <property type="molecule type" value="Genomic_DNA"/>
</dbReference>
<name>V6AQL0_9ARCH</name>
<evidence type="ECO:0000313" key="1">
    <source>
        <dbReference type="EMBL" id="CAE6492638.1"/>
    </source>
</evidence>